<dbReference type="InterPro" id="IPR045306">
    <property type="entry name" value="SDH-like"/>
</dbReference>
<dbReference type="EMBL" id="KZ858962">
    <property type="protein sequence ID" value="RDW27492.1"/>
    <property type="molecule type" value="Genomic_DNA"/>
</dbReference>
<dbReference type="InterPro" id="IPR002328">
    <property type="entry name" value="ADH_Zn_CS"/>
</dbReference>
<dbReference type="PROSITE" id="PS00059">
    <property type="entry name" value="ADH_ZINC"/>
    <property type="match status" value="1"/>
</dbReference>
<dbReference type="VEuPathDB" id="FungiDB:YALI0_E12463g"/>
<evidence type="ECO:0000313" key="9">
    <source>
        <dbReference type="EMBL" id="AOW05327.1"/>
    </source>
</evidence>
<dbReference type="SMART" id="SM00829">
    <property type="entry name" value="PKS_ER"/>
    <property type="match status" value="1"/>
</dbReference>
<dbReference type="GeneID" id="2912835"/>
<dbReference type="PANTHER" id="PTHR43161">
    <property type="entry name" value="SORBITOL DEHYDROGENASE"/>
    <property type="match status" value="1"/>
</dbReference>
<dbReference type="GO" id="GO:0006062">
    <property type="term" value="P:sorbitol catabolic process"/>
    <property type="evidence" value="ECO:0007669"/>
    <property type="project" value="TreeGrafter"/>
</dbReference>
<evidence type="ECO:0000256" key="7">
    <source>
        <dbReference type="RuleBase" id="RU361277"/>
    </source>
</evidence>
<dbReference type="Proteomes" id="UP000182444">
    <property type="component" value="Chromosome 1E"/>
</dbReference>
<evidence type="ECO:0000256" key="1">
    <source>
        <dbReference type="ARBA" id="ARBA00001947"/>
    </source>
</evidence>
<dbReference type="OMA" id="MQNSCAP"/>
<evidence type="ECO:0000256" key="5">
    <source>
        <dbReference type="ARBA" id="ARBA00023002"/>
    </source>
</evidence>
<evidence type="ECO:0000313" key="11">
    <source>
        <dbReference type="Proteomes" id="UP000182444"/>
    </source>
</evidence>
<dbReference type="FunFam" id="3.40.50.720:FF:000068">
    <property type="entry name" value="Sorbitol dehydrogenase"/>
    <property type="match status" value="1"/>
</dbReference>
<dbReference type="Gene3D" id="3.40.50.720">
    <property type="entry name" value="NAD(P)-binding Rossmann-like Domain"/>
    <property type="match status" value="1"/>
</dbReference>
<proteinExistence type="inferred from homology"/>
<dbReference type="VEuPathDB" id="FungiDB:YALI1_E15452g"/>
<dbReference type="EMBL" id="CP017557">
    <property type="protein sequence ID" value="AOW05327.1"/>
    <property type="molecule type" value="Genomic_DNA"/>
</dbReference>
<evidence type="ECO:0000256" key="2">
    <source>
        <dbReference type="ARBA" id="ARBA00008072"/>
    </source>
</evidence>
<keyword evidence="5" id="KW-0560">Oxidoreductase</keyword>
<dbReference type="GO" id="GO:0003939">
    <property type="term" value="F:L-iditol 2-dehydrogenase (NAD+) activity"/>
    <property type="evidence" value="ECO:0007669"/>
    <property type="project" value="TreeGrafter"/>
</dbReference>
<evidence type="ECO:0000256" key="6">
    <source>
        <dbReference type="ARBA" id="ARBA00023027"/>
    </source>
</evidence>
<dbReference type="InterPro" id="IPR011032">
    <property type="entry name" value="GroES-like_sf"/>
</dbReference>
<dbReference type="eggNOG" id="KOG0024">
    <property type="taxonomic scope" value="Eukaryota"/>
</dbReference>
<comment type="similarity">
    <text evidence="2 7">Belongs to the zinc-containing alcohol dehydrogenase family.</text>
</comment>
<dbReference type="Gene3D" id="3.90.180.10">
    <property type="entry name" value="Medium-chain alcohol dehydrogenases, catalytic domain"/>
    <property type="match status" value="1"/>
</dbReference>
<name>A0A1D8NI63_YARLL</name>
<dbReference type="GO" id="GO:0008270">
    <property type="term" value="F:zinc ion binding"/>
    <property type="evidence" value="ECO:0007669"/>
    <property type="project" value="InterPro"/>
</dbReference>
<dbReference type="SUPFAM" id="SSF51735">
    <property type="entry name" value="NAD(P)-binding Rossmann-fold domains"/>
    <property type="match status" value="1"/>
</dbReference>
<evidence type="ECO:0000313" key="12">
    <source>
        <dbReference type="Proteomes" id="UP000256601"/>
    </source>
</evidence>
<feature type="domain" description="Enoyl reductase (ER)" evidence="8">
    <location>
        <begin position="10"/>
        <end position="351"/>
    </location>
</feature>
<evidence type="ECO:0000313" key="10">
    <source>
        <dbReference type="EMBL" id="RDW27492.1"/>
    </source>
</evidence>
<dbReference type="SUPFAM" id="SSF50129">
    <property type="entry name" value="GroES-like"/>
    <property type="match status" value="1"/>
</dbReference>
<dbReference type="InterPro" id="IPR013154">
    <property type="entry name" value="ADH-like_N"/>
</dbReference>
<dbReference type="InterPro" id="IPR013149">
    <property type="entry name" value="ADH-like_C"/>
</dbReference>
<dbReference type="Proteomes" id="UP000256601">
    <property type="component" value="Unassembled WGS sequence"/>
</dbReference>
<gene>
    <name evidence="10" type="ORF">B0I71DRAFT_129091</name>
    <name evidence="9" type="ORF">YALI1_E15452g</name>
</gene>
<dbReference type="AlphaFoldDB" id="A0A1D8NI63"/>
<keyword evidence="3 7" id="KW-0479">Metal-binding</keyword>
<dbReference type="PANTHER" id="PTHR43161:SF9">
    <property type="entry name" value="SORBITOL DEHYDROGENASE"/>
    <property type="match status" value="1"/>
</dbReference>
<dbReference type="InterPro" id="IPR036291">
    <property type="entry name" value="NAD(P)-bd_dom_sf"/>
</dbReference>
<dbReference type="Pfam" id="PF08240">
    <property type="entry name" value="ADH_N"/>
    <property type="match status" value="1"/>
</dbReference>
<keyword evidence="4 7" id="KW-0862">Zinc</keyword>
<evidence type="ECO:0000256" key="3">
    <source>
        <dbReference type="ARBA" id="ARBA00022723"/>
    </source>
</evidence>
<evidence type="ECO:0000256" key="4">
    <source>
        <dbReference type="ARBA" id="ARBA00022833"/>
    </source>
</evidence>
<keyword evidence="6" id="KW-0520">NAD</keyword>
<dbReference type="KEGG" id="yli:2912835"/>
<sequence>MSSNPSFVLRKPLDLVFEDRPDPKIQDPHSVKVAVKKTGVCGSDVHYYLHGGIGDFIVKAPMVLGHESAGEVVEVGPEVKDLKVGDRVALEPGVPSRLSQEYKEGRYNLCPCMVFAATPPYDGTLCRHYIIPEDFCVKLPDHVSLEEGALVEPLSVAVHCNKLAKTTAQDVVIVFGAGPVGLLAVGVANAFGSSTIVCVDLVPEKLELAKKFGATHTFVPTKGDSPNESADKIRALIKGAGLSDSPNVALECTGAEPSIQTAVSVLATSGRLVQVGMGKDDVNFPITKCIVKEITVLGSFRYCHGDYPLAVQLVASGKIDVKKLVTNRFTFKEAEQAYKTAAEGKAIKIIIDGPEEE</sequence>
<dbReference type="InterPro" id="IPR020843">
    <property type="entry name" value="ER"/>
</dbReference>
<comment type="cofactor">
    <cofactor evidence="1 7">
        <name>Zn(2+)</name>
        <dbReference type="ChEBI" id="CHEBI:29105"/>
    </cofactor>
</comment>
<organism evidence="9 11">
    <name type="scientific">Yarrowia lipolytica</name>
    <name type="common">Candida lipolytica</name>
    <dbReference type="NCBI Taxonomy" id="4952"/>
    <lineage>
        <taxon>Eukaryota</taxon>
        <taxon>Fungi</taxon>
        <taxon>Dikarya</taxon>
        <taxon>Ascomycota</taxon>
        <taxon>Saccharomycotina</taxon>
        <taxon>Dipodascomycetes</taxon>
        <taxon>Dipodascales</taxon>
        <taxon>Dipodascales incertae sedis</taxon>
        <taxon>Yarrowia</taxon>
    </lineage>
</organism>
<protein>
    <submittedName>
        <fullName evidence="10">Chaperonin 10-like protein</fullName>
    </submittedName>
</protein>
<dbReference type="CDD" id="cd05285">
    <property type="entry name" value="sorbitol_DH"/>
    <property type="match status" value="1"/>
</dbReference>
<dbReference type="Pfam" id="PF00107">
    <property type="entry name" value="ADH_zinc_N"/>
    <property type="match status" value="1"/>
</dbReference>
<reference evidence="10 12" key="2">
    <citation type="submission" date="2018-07" db="EMBL/GenBank/DDBJ databases">
        <title>Draft Genome Assemblies for Five Robust Yarrowia lipolytica Strains Exhibiting High Lipid Production and Pentose Sugar Utilization and Sugar Alcohol Secretion from Undetoxified Lignocellulosic Biomass Hydrolysates.</title>
        <authorList>
            <consortium name="DOE Joint Genome Institute"/>
            <person name="Walker C."/>
            <person name="Ryu S."/>
            <person name="Na H."/>
            <person name="Zane M."/>
            <person name="LaButti K."/>
            <person name="Lipzen A."/>
            <person name="Haridas S."/>
            <person name="Barry K."/>
            <person name="Grigoriev I.V."/>
            <person name="Quarterman J."/>
            <person name="Slininger P."/>
            <person name="Dien B."/>
            <person name="Trinh C.T."/>
        </authorList>
    </citation>
    <scope>NUCLEOTIDE SEQUENCE [LARGE SCALE GENOMIC DNA]</scope>
    <source>
        <strain evidence="10 12">YB392</strain>
    </source>
</reference>
<evidence type="ECO:0000259" key="8">
    <source>
        <dbReference type="SMART" id="SM00829"/>
    </source>
</evidence>
<accession>A0A1D8NI63</accession>
<reference evidence="9 11" key="1">
    <citation type="journal article" date="2016" name="PLoS ONE">
        <title>Sequence Assembly of Yarrowia lipolytica Strain W29/CLIB89 Shows Transposable Element Diversity.</title>
        <authorList>
            <person name="Magnan C."/>
            <person name="Yu J."/>
            <person name="Chang I."/>
            <person name="Jahn E."/>
            <person name="Kanomata Y."/>
            <person name="Wu J."/>
            <person name="Zeller M."/>
            <person name="Oakes M."/>
            <person name="Baldi P."/>
            <person name="Sandmeyer S."/>
        </authorList>
    </citation>
    <scope>NUCLEOTIDE SEQUENCE [LARGE SCALE GENOMIC DNA]</scope>
    <source>
        <strain evidence="9">CLIB89</strain>
        <strain evidence="11">CLIB89(W29)</strain>
    </source>
</reference>